<dbReference type="NCBIfam" id="TIGR01007">
    <property type="entry name" value="eps_fam"/>
    <property type="match status" value="1"/>
</dbReference>
<evidence type="ECO:0000259" key="3">
    <source>
        <dbReference type="Pfam" id="PF01656"/>
    </source>
</evidence>
<keyword evidence="5" id="KW-1185">Reference proteome</keyword>
<keyword evidence="1" id="KW-0547">Nucleotide-binding</keyword>
<gene>
    <name evidence="4" type="ORF">SAMN05421771_2980</name>
</gene>
<dbReference type="PANTHER" id="PTHR32309:SF31">
    <property type="entry name" value="CAPSULAR EXOPOLYSACCHARIDE FAMILY"/>
    <property type="match status" value="1"/>
</dbReference>
<evidence type="ECO:0000313" key="4">
    <source>
        <dbReference type="EMBL" id="SFS16829.1"/>
    </source>
</evidence>
<dbReference type="GO" id="GO:0005524">
    <property type="term" value="F:ATP binding"/>
    <property type="evidence" value="ECO:0007669"/>
    <property type="project" value="UniProtKB-KW"/>
</dbReference>
<organism evidence="4 5">
    <name type="scientific">Granulicella pectinivorans</name>
    <dbReference type="NCBI Taxonomy" id="474950"/>
    <lineage>
        <taxon>Bacteria</taxon>
        <taxon>Pseudomonadati</taxon>
        <taxon>Acidobacteriota</taxon>
        <taxon>Terriglobia</taxon>
        <taxon>Terriglobales</taxon>
        <taxon>Acidobacteriaceae</taxon>
        <taxon>Granulicella</taxon>
    </lineage>
</organism>
<dbReference type="InterPro" id="IPR027417">
    <property type="entry name" value="P-loop_NTPase"/>
</dbReference>
<dbReference type="Pfam" id="PF01656">
    <property type="entry name" value="CbiA"/>
    <property type="match status" value="1"/>
</dbReference>
<proteinExistence type="predicted"/>
<dbReference type="Gene3D" id="3.40.50.300">
    <property type="entry name" value="P-loop containing nucleotide triphosphate hydrolases"/>
    <property type="match status" value="1"/>
</dbReference>
<dbReference type="AlphaFoldDB" id="A0A1I6MMC5"/>
<feature type="domain" description="CobQ/CobB/MinD/ParA nucleotide binding" evidence="3">
    <location>
        <begin position="115"/>
        <end position="289"/>
    </location>
</feature>
<dbReference type="OrthoDB" id="9775724at2"/>
<dbReference type="InterPro" id="IPR050445">
    <property type="entry name" value="Bact_polysacc_biosynth/exp"/>
</dbReference>
<keyword evidence="2" id="KW-0067">ATP-binding</keyword>
<evidence type="ECO:0000256" key="1">
    <source>
        <dbReference type="ARBA" id="ARBA00022741"/>
    </source>
</evidence>
<accession>A0A1I6MMC5</accession>
<protein>
    <submittedName>
        <fullName evidence="4">Capsular exopolysaccharide family</fullName>
    </submittedName>
</protein>
<dbReference type="InterPro" id="IPR002586">
    <property type="entry name" value="CobQ/CobB/MinD/ParA_Nub-bd_dom"/>
</dbReference>
<dbReference type="RefSeq" id="WP_089840088.1">
    <property type="nucleotide sequence ID" value="NZ_FOZL01000001.1"/>
</dbReference>
<dbReference type="STRING" id="474950.SAMN05421771_2980"/>
<name>A0A1I6MMC5_9BACT</name>
<evidence type="ECO:0000313" key="5">
    <source>
        <dbReference type="Proteomes" id="UP000199024"/>
    </source>
</evidence>
<dbReference type="InterPro" id="IPR005702">
    <property type="entry name" value="Wzc-like_C"/>
</dbReference>
<dbReference type="CDD" id="cd05387">
    <property type="entry name" value="BY-kinase"/>
    <property type="match status" value="1"/>
</dbReference>
<sequence>MSKIYEALLRAEIERLTTKDEVSQATTVPLPVRERDYAELSAGPGWPDVDVVASSVLNGLPSDPAKIAVKRWKPLLHQLPALGERGASVEQFRTLRSRVQEFRDLGVLKTVLVSSGLPGEGKSFVSANLAISLARRKQNRVLLIDGDMRRSSLHKLLGAPCEPGLTDYLSGNASMFDVMQRAHASDGMPSALSSLTFIAGGGDADNAADLSSNNRFKELIVKASAFFDWIIVDSSPVNVIADGVNLAHACDGVLLVARGGVTKFETAQRALSQLKASNVLGIVLNAVSDPPVSGGYYGYDAPGKQTT</sequence>
<dbReference type="SUPFAM" id="SSF52540">
    <property type="entry name" value="P-loop containing nucleoside triphosphate hydrolases"/>
    <property type="match status" value="1"/>
</dbReference>
<dbReference type="Proteomes" id="UP000199024">
    <property type="component" value="Unassembled WGS sequence"/>
</dbReference>
<reference evidence="4 5" key="1">
    <citation type="submission" date="2016-10" db="EMBL/GenBank/DDBJ databases">
        <authorList>
            <person name="de Groot N.N."/>
        </authorList>
    </citation>
    <scope>NUCLEOTIDE SEQUENCE [LARGE SCALE GENOMIC DNA]</scope>
    <source>
        <strain evidence="4 5">DSM 21001</strain>
    </source>
</reference>
<dbReference type="EMBL" id="FOZL01000001">
    <property type="protein sequence ID" value="SFS16829.1"/>
    <property type="molecule type" value="Genomic_DNA"/>
</dbReference>
<evidence type="ECO:0000256" key="2">
    <source>
        <dbReference type="ARBA" id="ARBA00022840"/>
    </source>
</evidence>
<dbReference type="PANTHER" id="PTHR32309">
    <property type="entry name" value="TYROSINE-PROTEIN KINASE"/>
    <property type="match status" value="1"/>
</dbReference>